<dbReference type="Gene3D" id="2.60.40.10">
    <property type="entry name" value="Immunoglobulins"/>
    <property type="match status" value="1"/>
</dbReference>
<dbReference type="Pfam" id="PF00041">
    <property type="entry name" value="fn3"/>
    <property type="match status" value="1"/>
</dbReference>
<sequence length="214" mass="23638">MSKKLKIVKFTDNSTSLDVEPGNNYTISLSLLGGDSPKLEKTIHVSTKPSEPVYSLECSVNAIKLTWNHPEGFVENYLVQYISAQSIETKRLHSTMTSFIINNVQENTDYVIMLYSIIHDVNGNVERSTAAPKSCRTLQNVNKAASRKSRSAENLQGPSFDSSENNHPATSATPNSVMTASLVVGSLLLVLALFGGALIYRRKQRFPLLEDFPE</sequence>
<dbReference type="InterPro" id="IPR036116">
    <property type="entry name" value="FN3_sf"/>
</dbReference>
<feature type="domain" description="Fibronectin type-III" evidence="3">
    <location>
        <begin position="48"/>
        <end position="140"/>
    </location>
</feature>
<keyword evidence="2" id="KW-1133">Transmembrane helix</keyword>
<dbReference type="Proteomes" id="UP001642483">
    <property type="component" value="Unassembled WGS sequence"/>
</dbReference>
<keyword evidence="5" id="KW-1185">Reference proteome</keyword>
<accession>A0ABP0G0Y0</accession>
<evidence type="ECO:0000259" key="3">
    <source>
        <dbReference type="PROSITE" id="PS50853"/>
    </source>
</evidence>
<dbReference type="InterPro" id="IPR003961">
    <property type="entry name" value="FN3_dom"/>
</dbReference>
<keyword evidence="2" id="KW-0472">Membrane</keyword>
<name>A0ABP0G0Y0_CLALP</name>
<evidence type="ECO:0000256" key="1">
    <source>
        <dbReference type="SAM" id="MobiDB-lite"/>
    </source>
</evidence>
<protein>
    <recommendedName>
        <fullName evidence="3">Fibronectin type-III domain-containing protein</fullName>
    </recommendedName>
</protein>
<feature type="compositionally biased region" description="Polar residues" evidence="1">
    <location>
        <begin position="152"/>
        <end position="172"/>
    </location>
</feature>
<dbReference type="EMBL" id="CAWYQH010000097">
    <property type="protein sequence ID" value="CAK8684469.1"/>
    <property type="molecule type" value="Genomic_DNA"/>
</dbReference>
<feature type="region of interest" description="Disordered" evidence="1">
    <location>
        <begin position="142"/>
        <end position="172"/>
    </location>
</feature>
<proteinExistence type="predicted"/>
<keyword evidence="2" id="KW-0812">Transmembrane</keyword>
<dbReference type="PROSITE" id="PS50853">
    <property type="entry name" value="FN3"/>
    <property type="match status" value="1"/>
</dbReference>
<evidence type="ECO:0000313" key="5">
    <source>
        <dbReference type="Proteomes" id="UP001642483"/>
    </source>
</evidence>
<dbReference type="SUPFAM" id="SSF49265">
    <property type="entry name" value="Fibronectin type III"/>
    <property type="match status" value="1"/>
</dbReference>
<dbReference type="CDD" id="cd00063">
    <property type="entry name" value="FN3"/>
    <property type="match status" value="1"/>
</dbReference>
<dbReference type="InterPro" id="IPR013783">
    <property type="entry name" value="Ig-like_fold"/>
</dbReference>
<organism evidence="4 5">
    <name type="scientific">Clavelina lepadiformis</name>
    <name type="common">Light-bulb sea squirt</name>
    <name type="synonym">Ascidia lepadiformis</name>
    <dbReference type="NCBI Taxonomy" id="159417"/>
    <lineage>
        <taxon>Eukaryota</taxon>
        <taxon>Metazoa</taxon>
        <taxon>Chordata</taxon>
        <taxon>Tunicata</taxon>
        <taxon>Ascidiacea</taxon>
        <taxon>Aplousobranchia</taxon>
        <taxon>Clavelinidae</taxon>
        <taxon>Clavelina</taxon>
    </lineage>
</organism>
<reference evidence="4 5" key="1">
    <citation type="submission" date="2024-02" db="EMBL/GenBank/DDBJ databases">
        <authorList>
            <person name="Daric V."/>
            <person name="Darras S."/>
        </authorList>
    </citation>
    <scope>NUCLEOTIDE SEQUENCE [LARGE SCALE GENOMIC DNA]</scope>
</reference>
<comment type="caution">
    <text evidence="4">The sequence shown here is derived from an EMBL/GenBank/DDBJ whole genome shotgun (WGS) entry which is preliminary data.</text>
</comment>
<evidence type="ECO:0000256" key="2">
    <source>
        <dbReference type="SAM" id="Phobius"/>
    </source>
</evidence>
<gene>
    <name evidence="4" type="ORF">CVLEPA_LOCUS15451</name>
</gene>
<evidence type="ECO:0000313" key="4">
    <source>
        <dbReference type="EMBL" id="CAK8684469.1"/>
    </source>
</evidence>
<feature type="transmembrane region" description="Helical" evidence="2">
    <location>
        <begin position="177"/>
        <end position="200"/>
    </location>
</feature>